<evidence type="ECO:0000313" key="2">
    <source>
        <dbReference type="EMBL" id="CAI9099323.1"/>
    </source>
</evidence>
<protein>
    <submittedName>
        <fullName evidence="2">OLC1v1036119C1</fullName>
    </submittedName>
</protein>
<evidence type="ECO:0000256" key="1">
    <source>
        <dbReference type="SAM" id="MobiDB-lite"/>
    </source>
</evidence>
<dbReference type="AlphaFoldDB" id="A0AAV1CVP4"/>
<proteinExistence type="predicted"/>
<reference evidence="2" key="1">
    <citation type="submission" date="2023-03" db="EMBL/GenBank/DDBJ databases">
        <authorList>
            <person name="Julca I."/>
        </authorList>
    </citation>
    <scope>NUCLEOTIDE SEQUENCE</scope>
</reference>
<dbReference type="Proteomes" id="UP001161247">
    <property type="component" value="Chromosome 3"/>
</dbReference>
<feature type="region of interest" description="Disordered" evidence="1">
    <location>
        <begin position="233"/>
        <end position="264"/>
    </location>
</feature>
<keyword evidence="3" id="KW-1185">Reference proteome</keyword>
<evidence type="ECO:0000313" key="3">
    <source>
        <dbReference type="Proteomes" id="UP001161247"/>
    </source>
</evidence>
<name>A0AAV1CVP4_OLDCO</name>
<sequence length="264" mass="29529">MSSGDDSEQRDDRSQDAMRETLARLYNVTTQLCSRIQDLELEVRNGRAQFNEGSPSEENELVLHSSFGMPCLLCRPIKEERMDLDYLCDRELVQKSYDQGDENVINFWVQTKGNEDLMEISAEEYQESLTLLLINSDGDHLANTNGDGHVAINNGEDEQVEVVNANGGSKDAALKNNPYIRDPLSNIVGPMTRARRKRMNESLNSLIVTTWAKEEIKLEDYKPKTINLLQVTPDGHGPFGEKNFGPHSSKGPPATSPHVGRIAP</sequence>
<organism evidence="2 3">
    <name type="scientific">Oldenlandia corymbosa var. corymbosa</name>
    <dbReference type="NCBI Taxonomy" id="529605"/>
    <lineage>
        <taxon>Eukaryota</taxon>
        <taxon>Viridiplantae</taxon>
        <taxon>Streptophyta</taxon>
        <taxon>Embryophyta</taxon>
        <taxon>Tracheophyta</taxon>
        <taxon>Spermatophyta</taxon>
        <taxon>Magnoliopsida</taxon>
        <taxon>eudicotyledons</taxon>
        <taxon>Gunneridae</taxon>
        <taxon>Pentapetalae</taxon>
        <taxon>asterids</taxon>
        <taxon>lamiids</taxon>
        <taxon>Gentianales</taxon>
        <taxon>Rubiaceae</taxon>
        <taxon>Rubioideae</taxon>
        <taxon>Spermacoceae</taxon>
        <taxon>Hedyotis-Oldenlandia complex</taxon>
        <taxon>Oldenlandia</taxon>
    </lineage>
</organism>
<dbReference type="EMBL" id="OX459120">
    <property type="protein sequence ID" value="CAI9099323.1"/>
    <property type="molecule type" value="Genomic_DNA"/>
</dbReference>
<gene>
    <name evidence="2" type="ORF">OLC1_LOCUS9370</name>
</gene>
<accession>A0AAV1CVP4</accession>